<keyword evidence="3" id="KW-1185">Reference proteome</keyword>
<dbReference type="Proteomes" id="UP001226434">
    <property type="component" value="Unassembled WGS sequence"/>
</dbReference>
<feature type="transmembrane region" description="Helical" evidence="1">
    <location>
        <begin position="273"/>
        <end position="291"/>
    </location>
</feature>
<feature type="transmembrane region" description="Helical" evidence="1">
    <location>
        <begin position="380"/>
        <end position="403"/>
    </location>
</feature>
<feature type="transmembrane region" description="Helical" evidence="1">
    <location>
        <begin position="327"/>
        <end position="346"/>
    </location>
</feature>
<dbReference type="EMBL" id="JASBRG010000001">
    <property type="protein sequence ID" value="MDI3318249.1"/>
    <property type="molecule type" value="Genomic_DNA"/>
</dbReference>
<keyword evidence="1" id="KW-0812">Transmembrane</keyword>
<feature type="transmembrane region" description="Helical" evidence="1">
    <location>
        <begin position="127"/>
        <end position="144"/>
    </location>
</feature>
<accession>A0ABT6R6R5</accession>
<comment type="caution">
    <text evidence="2">The sequence shown here is derived from an EMBL/GenBank/DDBJ whole genome shotgun (WGS) entry which is preliminary data.</text>
</comment>
<gene>
    <name evidence="2" type="ORF">QJ048_00595</name>
</gene>
<evidence type="ECO:0000313" key="3">
    <source>
        <dbReference type="Proteomes" id="UP001226434"/>
    </source>
</evidence>
<feature type="transmembrane region" description="Helical" evidence="1">
    <location>
        <begin position="75"/>
        <end position="93"/>
    </location>
</feature>
<sequence length="404" mass="46623">MQEALRRLIYFENPTRYQWLIYFGFFALLHIPAVLHHEGVNAYLLYANSLLKGHISLQADNYDYLDMIFYNGKHYLPYPPFPSLILLPFAAIFGPNVNTILIALICSCANLYLLYTVFLKLEISKPIKSLLIPAFFFGTGYWYVLVTSHHVYQFAHIIATSLILLSITEILGKQRWWLVGIFIGCSFLTRQFTLFYGVFALGYLYYISRDKLDRTFYKKALSLCVSIGVFVGLYLTYNYVRFGQPLNAGYNYIEYAGILKDRVAAHGVFSVKYFWFNVYSLFFKGFTIILAGADQMKIVDIDLWGTSLTAASPFLIASVKANWPKKLLWFSWITILIMLTGILFYHNNGFSQVNCMRFTLDFLPLLFILTALGADQIPRWLLRIMVVYACVLNVAAFIIHYMAQ</sequence>
<evidence type="ECO:0008006" key="4">
    <source>
        <dbReference type="Google" id="ProtNLM"/>
    </source>
</evidence>
<proteinExistence type="predicted"/>
<protein>
    <recommendedName>
        <fullName evidence="4">Glycosyltransferase RgtA/B/C/D-like domain-containing protein</fullName>
    </recommendedName>
</protein>
<feature type="transmembrane region" description="Helical" evidence="1">
    <location>
        <begin position="151"/>
        <end position="171"/>
    </location>
</feature>
<evidence type="ECO:0000313" key="2">
    <source>
        <dbReference type="EMBL" id="MDI3318249.1"/>
    </source>
</evidence>
<organism evidence="2 3">
    <name type="scientific">Pinibacter soli</name>
    <dbReference type="NCBI Taxonomy" id="3044211"/>
    <lineage>
        <taxon>Bacteria</taxon>
        <taxon>Pseudomonadati</taxon>
        <taxon>Bacteroidota</taxon>
        <taxon>Chitinophagia</taxon>
        <taxon>Chitinophagales</taxon>
        <taxon>Chitinophagaceae</taxon>
        <taxon>Pinibacter</taxon>
    </lineage>
</organism>
<evidence type="ECO:0000256" key="1">
    <source>
        <dbReference type="SAM" id="Phobius"/>
    </source>
</evidence>
<keyword evidence="1" id="KW-0472">Membrane</keyword>
<dbReference type="RefSeq" id="WP_282332366.1">
    <property type="nucleotide sequence ID" value="NZ_JASBRG010000001.1"/>
</dbReference>
<feature type="transmembrane region" description="Helical" evidence="1">
    <location>
        <begin position="358"/>
        <end position="374"/>
    </location>
</feature>
<keyword evidence="1" id="KW-1133">Transmembrane helix</keyword>
<reference evidence="2 3" key="1">
    <citation type="submission" date="2023-05" db="EMBL/GenBank/DDBJ databases">
        <title>Genome sequence of Pinibacter sp. MAH-24.</title>
        <authorList>
            <person name="Huq M.A."/>
        </authorList>
    </citation>
    <scope>NUCLEOTIDE SEQUENCE [LARGE SCALE GENOMIC DNA]</scope>
    <source>
        <strain evidence="2 3">MAH-24</strain>
    </source>
</reference>
<feature type="transmembrane region" description="Helical" evidence="1">
    <location>
        <begin position="220"/>
        <end position="240"/>
    </location>
</feature>
<feature type="transmembrane region" description="Helical" evidence="1">
    <location>
        <begin position="177"/>
        <end position="208"/>
    </location>
</feature>
<feature type="transmembrane region" description="Helical" evidence="1">
    <location>
        <begin position="20"/>
        <end position="37"/>
    </location>
</feature>
<name>A0ABT6R6R5_9BACT</name>
<feature type="transmembrane region" description="Helical" evidence="1">
    <location>
        <begin position="100"/>
        <end position="121"/>
    </location>
</feature>